<evidence type="ECO:0000313" key="1">
    <source>
        <dbReference type="EMBL" id="PYY68270.1"/>
    </source>
</evidence>
<comment type="caution">
    <text evidence="1">The sequence shown here is derived from an EMBL/GenBank/DDBJ whole genome shotgun (WGS) entry which is preliminary data.</text>
</comment>
<proteinExistence type="predicted"/>
<dbReference type="RefSeq" id="WP_110661342.1">
    <property type="nucleotide sequence ID" value="NZ_PDLL01000342.1"/>
</dbReference>
<organism evidence="1 2">
    <name type="scientific">Pseudomonas jessenii</name>
    <dbReference type="NCBI Taxonomy" id="77298"/>
    <lineage>
        <taxon>Bacteria</taxon>
        <taxon>Pseudomonadati</taxon>
        <taxon>Pseudomonadota</taxon>
        <taxon>Gammaproteobacteria</taxon>
        <taxon>Pseudomonadales</taxon>
        <taxon>Pseudomonadaceae</taxon>
        <taxon>Pseudomonas</taxon>
    </lineage>
</organism>
<dbReference type="Gene3D" id="3.60.40.10">
    <property type="entry name" value="PPM-type phosphatase domain"/>
    <property type="match status" value="1"/>
</dbReference>
<dbReference type="Proteomes" id="UP000247437">
    <property type="component" value="Unassembled WGS sequence"/>
</dbReference>
<dbReference type="AlphaFoldDB" id="A0A2W0EHV8"/>
<dbReference type="SUPFAM" id="SSF81606">
    <property type="entry name" value="PP2C-like"/>
    <property type="match status" value="1"/>
</dbReference>
<protein>
    <submittedName>
        <fullName evidence="1">Serine/threonine protein phosphatase</fullName>
    </submittedName>
</protein>
<dbReference type="InterPro" id="IPR036457">
    <property type="entry name" value="PPM-type-like_dom_sf"/>
</dbReference>
<accession>A0A2W0EHV8</accession>
<evidence type="ECO:0000313" key="2">
    <source>
        <dbReference type="Proteomes" id="UP000247437"/>
    </source>
</evidence>
<name>A0A2W0EHV8_PSEJE</name>
<reference evidence="1 2" key="1">
    <citation type="journal article" date="2018" name="Appl. Microbiol. Biotechnol.">
        <title>Characterization of the caprolactam degradation pathway in Pseudomonas jessenii using mass spectrometry-based proteomics.</title>
        <authorList>
            <person name="Otzen M."/>
            <person name="Palacio C."/>
            <person name="Janssen D.B."/>
        </authorList>
    </citation>
    <scope>NUCLEOTIDE SEQUENCE [LARGE SCALE GENOMIC DNA]</scope>
    <source>
        <strain evidence="1 2">GO3</strain>
    </source>
</reference>
<gene>
    <name evidence="1" type="ORF">CRX42_22700</name>
</gene>
<dbReference type="OrthoDB" id="7004480at2"/>
<sequence length="223" mass="24636">MRYVTRSVKGRARKANNDRVGVLCDGESGLFVITDGTSKTGSGQLAEHFVKGVLAAYQKQLDQGGDITEHEAVEQLLCSVLSELHPTLFAEQTGTMCYLVGVVAHGKLTLAYEGDCSCGVVTPASTIEWVTPPHCKANWRRDRSHRELAQDPARNWITRCLKANRAPAPDFVFHQVVVGERLVFVTDGFWAELTESQQSNLLVAPDSDFIAVEDDITWIDVQF</sequence>
<dbReference type="EMBL" id="PDLL01000342">
    <property type="protein sequence ID" value="PYY68270.1"/>
    <property type="molecule type" value="Genomic_DNA"/>
</dbReference>